<accession>A0A1M7BWG1</accession>
<dbReference type="OrthoDB" id="691231at2"/>
<comment type="similarity">
    <text evidence="2">Belongs to the SusD family.</text>
</comment>
<dbReference type="Pfam" id="PF07980">
    <property type="entry name" value="SusD_RagB"/>
    <property type="match status" value="1"/>
</dbReference>
<name>A0A1M7BWG1_9BACT</name>
<evidence type="ECO:0000313" key="9">
    <source>
        <dbReference type="Proteomes" id="UP000184420"/>
    </source>
</evidence>
<feature type="domain" description="SusD-like N-terminal" evidence="7">
    <location>
        <begin position="88"/>
        <end position="216"/>
    </location>
</feature>
<dbReference type="EMBL" id="FRBL01000004">
    <property type="protein sequence ID" value="SHL59365.1"/>
    <property type="molecule type" value="Genomic_DNA"/>
</dbReference>
<evidence type="ECO:0000259" key="6">
    <source>
        <dbReference type="Pfam" id="PF07980"/>
    </source>
</evidence>
<keyword evidence="3" id="KW-0732">Signal</keyword>
<dbReference type="Proteomes" id="UP000184420">
    <property type="component" value="Unassembled WGS sequence"/>
</dbReference>
<evidence type="ECO:0000256" key="1">
    <source>
        <dbReference type="ARBA" id="ARBA00004442"/>
    </source>
</evidence>
<evidence type="ECO:0000256" key="2">
    <source>
        <dbReference type="ARBA" id="ARBA00006275"/>
    </source>
</evidence>
<dbReference type="RefSeq" id="WP_073080672.1">
    <property type="nucleotide sequence ID" value="NZ_FRBL01000004.1"/>
</dbReference>
<keyword evidence="9" id="KW-1185">Reference proteome</keyword>
<dbReference type="Gene3D" id="1.25.40.390">
    <property type="match status" value="1"/>
</dbReference>
<dbReference type="PROSITE" id="PS51257">
    <property type="entry name" value="PROKAR_LIPOPROTEIN"/>
    <property type="match status" value="1"/>
</dbReference>
<dbReference type="InterPro" id="IPR033985">
    <property type="entry name" value="SusD-like_N"/>
</dbReference>
<organism evidence="8 9">
    <name type="scientific">Chitinophaga jiangningensis</name>
    <dbReference type="NCBI Taxonomy" id="1419482"/>
    <lineage>
        <taxon>Bacteria</taxon>
        <taxon>Pseudomonadati</taxon>
        <taxon>Bacteroidota</taxon>
        <taxon>Chitinophagia</taxon>
        <taxon>Chitinophagales</taxon>
        <taxon>Chitinophagaceae</taxon>
        <taxon>Chitinophaga</taxon>
    </lineage>
</organism>
<keyword evidence="4" id="KW-0472">Membrane</keyword>
<evidence type="ECO:0000313" key="8">
    <source>
        <dbReference type="EMBL" id="SHL59365.1"/>
    </source>
</evidence>
<evidence type="ECO:0000256" key="5">
    <source>
        <dbReference type="ARBA" id="ARBA00023237"/>
    </source>
</evidence>
<comment type="subcellular location">
    <subcellularLocation>
        <location evidence="1">Cell outer membrane</location>
    </subcellularLocation>
</comment>
<proteinExistence type="inferred from homology"/>
<evidence type="ECO:0000256" key="3">
    <source>
        <dbReference type="ARBA" id="ARBA00022729"/>
    </source>
</evidence>
<reference evidence="8 9" key="1">
    <citation type="submission" date="2016-11" db="EMBL/GenBank/DDBJ databases">
        <authorList>
            <person name="Jaros S."/>
            <person name="Januszkiewicz K."/>
            <person name="Wedrychowicz H."/>
        </authorList>
    </citation>
    <scope>NUCLEOTIDE SEQUENCE [LARGE SCALE GENOMIC DNA]</scope>
    <source>
        <strain evidence="8 9">DSM 27406</strain>
    </source>
</reference>
<gene>
    <name evidence="8" type="ORF">SAMN05444266_104106</name>
</gene>
<dbReference type="STRING" id="1419482.SAMN05444266_104106"/>
<keyword evidence="5" id="KW-0998">Cell outer membrane</keyword>
<dbReference type="SUPFAM" id="SSF48452">
    <property type="entry name" value="TPR-like"/>
    <property type="match status" value="1"/>
</dbReference>
<protein>
    <submittedName>
        <fullName evidence="8">Starch-binding associating with outer membrane</fullName>
    </submittedName>
</protein>
<dbReference type="InterPro" id="IPR011990">
    <property type="entry name" value="TPR-like_helical_dom_sf"/>
</dbReference>
<evidence type="ECO:0000256" key="4">
    <source>
        <dbReference type="ARBA" id="ARBA00023136"/>
    </source>
</evidence>
<dbReference type="GO" id="GO:0009279">
    <property type="term" value="C:cell outer membrane"/>
    <property type="evidence" value="ECO:0007669"/>
    <property type="project" value="UniProtKB-SubCell"/>
</dbReference>
<dbReference type="Pfam" id="PF14322">
    <property type="entry name" value="SusD-like_3"/>
    <property type="match status" value="1"/>
</dbReference>
<dbReference type="InterPro" id="IPR012944">
    <property type="entry name" value="SusD_RagB_dom"/>
</dbReference>
<feature type="domain" description="RagB/SusD" evidence="6">
    <location>
        <begin position="308"/>
        <end position="570"/>
    </location>
</feature>
<dbReference type="AlphaFoldDB" id="A0A1M7BWG1"/>
<sequence length="572" mass="63392">MKKLSIIITAAAGLFISACQKDFLNVKKIDANIPVDLLYSNYPYYQSAVYNAYSYLPDGLNRAMNMEAASDFAECTSVLDPSQVFNLGIWNQYGNPDDVWNNNFQGIRQANLVLKNKPMVSLQYKLDRIIGTDSTDYKNSVAWLNASEGGMYFLKAYYYFELVKRYGGVPIMDTALDYSNAGSYEKMQRNSVDECIKYIVSLCDKAAKIVPVASGNGYDQGLVLRGAVLALKSKALLYGASPLFKDAGATATWEAAAAAANEVIALKIYTLENNYKTIFGAGNVSSKEAIFYKRYGASNFFEFANYPIAFQGSNGNSMTPTQNYADEFEVVTRDGSGNPVSSVPFSWNNPVHTANPYANRDPRLDSTTYHNGSRFVGFATSIIETFTGGTSGLPKQNASKTGYYLAKYVNPTINLNNGGTGTTTAHAYMYFRYAEVLLNYAEAMFNAYGATGDPQGYGMTALQAINAVRGRSSVKMPAYTAGNLTAAAIQHERAVELGMEGHRFWDVRRYKKGVEVFNAPVYRILITKNGNAFTYERVKLEDRTYQSKMDWYPIPQAEITRTGWKQNDGWGQ</sequence>
<evidence type="ECO:0000259" key="7">
    <source>
        <dbReference type="Pfam" id="PF14322"/>
    </source>
</evidence>